<dbReference type="EMBL" id="AP007255">
    <property type="protein sequence ID" value="BAE52846.1"/>
    <property type="molecule type" value="Genomic_DNA"/>
</dbReference>
<proteinExistence type="inferred from homology"/>
<dbReference type="CDD" id="cd00796">
    <property type="entry name" value="INT_Rci_Hp1_C"/>
    <property type="match status" value="1"/>
</dbReference>
<evidence type="ECO:0000259" key="7">
    <source>
        <dbReference type="PROSITE" id="PS51900"/>
    </source>
</evidence>
<name>Q2VZX9_PARM1</name>
<evidence type="ECO:0000256" key="4">
    <source>
        <dbReference type="ARBA" id="ARBA00023172"/>
    </source>
</evidence>
<dbReference type="STRING" id="342108.amb4042"/>
<dbReference type="Gene3D" id="1.10.150.130">
    <property type="match status" value="1"/>
</dbReference>
<dbReference type="PANTHER" id="PTHR30629">
    <property type="entry name" value="PROPHAGE INTEGRASE"/>
    <property type="match status" value="1"/>
</dbReference>
<dbReference type="AlphaFoldDB" id="Q2VZX9"/>
<dbReference type="GO" id="GO:0015074">
    <property type="term" value="P:DNA integration"/>
    <property type="evidence" value="ECO:0007669"/>
    <property type="project" value="UniProtKB-KW"/>
</dbReference>
<dbReference type="Proteomes" id="UP000007058">
    <property type="component" value="Chromosome"/>
</dbReference>
<dbReference type="SUPFAM" id="SSF56349">
    <property type="entry name" value="DNA breaking-rejoining enzymes"/>
    <property type="match status" value="1"/>
</dbReference>
<dbReference type="Gene3D" id="1.10.443.10">
    <property type="entry name" value="Intergrase catalytic core"/>
    <property type="match status" value="1"/>
</dbReference>
<gene>
    <name evidence="8" type="ordered locus">amb4042</name>
</gene>
<dbReference type="KEGG" id="mag:amb4042"/>
<dbReference type="HOGENOM" id="CLU_027562_17_7_5"/>
<evidence type="ECO:0000313" key="9">
    <source>
        <dbReference type="Proteomes" id="UP000007058"/>
    </source>
</evidence>
<feature type="domain" description="Core-binding (CB)" evidence="7">
    <location>
        <begin position="98"/>
        <end position="176"/>
    </location>
</feature>
<dbReference type="Pfam" id="PF00589">
    <property type="entry name" value="Phage_integrase"/>
    <property type="match status" value="1"/>
</dbReference>
<dbReference type="InterPro" id="IPR050808">
    <property type="entry name" value="Phage_Integrase"/>
</dbReference>
<evidence type="ECO:0000256" key="3">
    <source>
        <dbReference type="ARBA" id="ARBA00023125"/>
    </source>
</evidence>
<dbReference type="PANTHER" id="PTHR30629:SF2">
    <property type="entry name" value="PROPHAGE INTEGRASE INTS-RELATED"/>
    <property type="match status" value="1"/>
</dbReference>
<dbReference type="PROSITE" id="PS51898">
    <property type="entry name" value="TYR_RECOMBINASE"/>
    <property type="match status" value="1"/>
</dbReference>
<evidence type="ECO:0000256" key="5">
    <source>
        <dbReference type="PROSITE-ProRule" id="PRU01248"/>
    </source>
</evidence>
<evidence type="ECO:0000259" key="6">
    <source>
        <dbReference type="PROSITE" id="PS51898"/>
    </source>
</evidence>
<dbReference type="InterPro" id="IPR025166">
    <property type="entry name" value="Integrase_DNA_bind_dom"/>
</dbReference>
<keyword evidence="9" id="KW-1185">Reference proteome</keyword>
<dbReference type="RefSeq" id="WP_011386393.1">
    <property type="nucleotide sequence ID" value="NC_007626.1"/>
</dbReference>
<evidence type="ECO:0000313" key="8">
    <source>
        <dbReference type="EMBL" id="BAE52846.1"/>
    </source>
</evidence>
<keyword evidence="2" id="KW-0229">DNA integration</keyword>
<evidence type="ECO:0000256" key="2">
    <source>
        <dbReference type="ARBA" id="ARBA00022908"/>
    </source>
</evidence>
<dbReference type="InterPro" id="IPR038488">
    <property type="entry name" value="Integrase_DNA-bd_sf"/>
</dbReference>
<dbReference type="Gene3D" id="3.30.160.390">
    <property type="entry name" value="Integrase, DNA-binding domain"/>
    <property type="match status" value="1"/>
</dbReference>
<keyword evidence="3 5" id="KW-0238">DNA-binding</keyword>
<dbReference type="InterPro" id="IPR011010">
    <property type="entry name" value="DNA_brk_join_enz"/>
</dbReference>
<dbReference type="GO" id="GO:0006310">
    <property type="term" value="P:DNA recombination"/>
    <property type="evidence" value="ECO:0007669"/>
    <property type="project" value="UniProtKB-KW"/>
</dbReference>
<feature type="domain" description="Tyr recombinase" evidence="6">
    <location>
        <begin position="199"/>
        <end position="375"/>
    </location>
</feature>
<evidence type="ECO:0000256" key="1">
    <source>
        <dbReference type="ARBA" id="ARBA00008857"/>
    </source>
</evidence>
<comment type="similarity">
    <text evidence="1">Belongs to the 'phage' integrase family.</text>
</comment>
<reference evidence="8 9" key="1">
    <citation type="journal article" date="2005" name="DNA Res.">
        <title>Complete genome sequence of the facultative anaerobic magnetotactic bacterium Magnetospirillum sp. strain AMB-1.</title>
        <authorList>
            <person name="Matsunaga T."/>
            <person name="Okamura Y."/>
            <person name="Fukuda Y."/>
            <person name="Wahyudi A.T."/>
            <person name="Murase Y."/>
            <person name="Takeyama H."/>
        </authorList>
    </citation>
    <scope>NUCLEOTIDE SEQUENCE [LARGE SCALE GENOMIC DNA]</scope>
    <source>
        <strain evidence="9">ATCC 700264 / AMB-1</strain>
    </source>
</reference>
<protein>
    <submittedName>
        <fullName evidence="8">Integrase</fullName>
    </submittedName>
</protein>
<dbReference type="InterPro" id="IPR013762">
    <property type="entry name" value="Integrase-like_cat_sf"/>
</dbReference>
<dbReference type="InterPro" id="IPR002104">
    <property type="entry name" value="Integrase_catalytic"/>
</dbReference>
<accession>Q2VZX9</accession>
<keyword evidence="4" id="KW-0233">DNA recombination</keyword>
<organism evidence="8 9">
    <name type="scientific">Paramagnetospirillum magneticum (strain ATCC 700264 / AMB-1)</name>
    <name type="common">Magnetospirillum magneticum</name>
    <dbReference type="NCBI Taxonomy" id="342108"/>
    <lineage>
        <taxon>Bacteria</taxon>
        <taxon>Pseudomonadati</taxon>
        <taxon>Pseudomonadota</taxon>
        <taxon>Alphaproteobacteria</taxon>
        <taxon>Rhodospirillales</taxon>
        <taxon>Magnetospirillaceae</taxon>
        <taxon>Paramagnetospirillum</taxon>
    </lineage>
</organism>
<dbReference type="GO" id="GO:0003677">
    <property type="term" value="F:DNA binding"/>
    <property type="evidence" value="ECO:0007669"/>
    <property type="project" value="UniProtKB-UniRule"/>
</dbReference>
<dbReference type="PROSITE" id="PS51900">
    <property type="entry name" value="CB"/>
    <property type="match status" value="1"/>
</dbReference>
<dbReference type="OrthoDB" id="7298605at2"/>
<dbReference type="InterPro" id="IPR010998">
    <property type="entry name" value="Integrase_recombinase_N"/>
</dbReference>
<dbReference type="Pfam" id="PF13356">
    <property type="entry name" value="Arm-DNA-bind_3"/>
    <property type="match status" value="1"/>
</dbReference>
<dbReference type="InterPro" id="IPR044068">
    <property type="entry name" value="CB"/>
</dbReference>
<sequence>MKLKLSAAKLKTLTVPEGKSGEYVWDTSLPGFGVYVGKTAKTFLVQFTTRAGEEKRHKIGRSDVLSYDAARQEALRVLGEVQKGADPTAAIKQARQEGPLSEELVNWFDSHTMKDSTRKTWRSVVNNHLIPALGSRKPSTITKADILAAYRDIQAKSGRQANQAIIILSTFYNRTTDGKFNPASDFRNDKSIRKHRDAEREVVLSQDQVRALLADFDKSPAQQSADAARLLFYTGARIGEILALRWDAVNLTQGTITLAHTMTKEAKAKTLHLSPRAQAILERRQEEALEGAEYVFPGRDGEAHQVVIKAFWKAACKRCGIEGVHIHDIRATYSTILIASGESAKAVGKTMGHADTKTTMRYERIAQDRAKDIASKVDDLF</sequence>